<dbReference type="AlphaFoldDB" id="A0A4R2P3V7"/>
<proteinExistence type="predicted"/>
<dbReference type="InterPro" id="IPR024775">
    <property type="entry name" value="DinB-like"/>
</dbReference>
<sequence>MNTNDLLILNFEEVRRRSIAIWTSIPEESLDFQPDPEAMSCQEMIRHVIEAEYLYHQILKNHGSAFLTNVHNPYESRVFTTVKEELEFAMPYRKEFLNYVKSLSNEDLSNIKIDRSDAGYIRSLGDMLLRIAYHESVHAGQLLDYLRTAGVDRAKMWD</sequence>
<name>A0A4R2P3V7_9BACL</name>
<gene>
    <name evidence="2" type="ORF">EV207_11012</name>
</gene>
<accession>A0A4R2P3V7</accession>
<reference evidence="2 3" key="1">
    <citation type="submission" date="2019-03" db="EMBL/GenBank/DDBJ databases">
        <title>Genomic Encyclopedia of Type Strains, Phase IV (KMG-IV): sequencing the most valuable type-strain genomes for metagenomic binning, comparative biology and taxonomic classification.</title>
        <authorList>
            <person name="Goeker M."/>
        </authorList>
    </citation>
    <scope>NUCLEOTIDE SEQUENCE [LARGE SCALE GENOMIC DNA]</scope>
    <source>
        <strain evidence="2 3">DSM 19377</strain>
    </source>
</reference>
<keyword evidence="3" id="KW-1185">Reference proteome</keyword>
<dbReference type="Gene3D" id="1.20.120.450">
    <property type="entry name" value="dinb family like domain"/>
    <property type="match status" value="1"/>
</dbReference>
<dbReference type="RefSeq" id="WP_132745734.1">
    <property type="nucleotide sequence ID" value="NZ_SLXK01000010.1"/>
</dbReference>
<dbReference type="SUPFAM" id="SSF109854">
    <property type="entry name" value="DinB/YfiT-like putative metalloenzymes"/>
    <property type="match status" value="1"/>
</dbReference>
<evidence type="ECO:0000313" key="3">
    <source>
        <dbReference type="Proteomes" id="UP000295416"/>
    </source>
</evidence>
<dbReference type="Proteomes" id="UP000295416">
    <property type="component" value="Unassembled WGS sequence"/>
</dbReference>
<dbReference type="OrthoDB" id="119432at2"/>
<organism evidence="2 3">
    <name type="scientific">Scopulibacillus darangshiensis</name>
    <dbReference type="NCBI Taxonomy" id="442528"/>
    <lineage>
        <taxon>Bacteria</taxon>
        <taxon>Bacillati</taxon>
        <taxon>Bacillota</taxon>
        <taxon>Bacilli</taxon>
        <taxon>Bacillales</taxon>
        <taxon>Sporolactobacillaceae</taxon>
        <taxon>Scopulibacillus</taxon>
    </lineage>
</organism>
<evidence type="ECO:0000313" key="2">
    <source>
        <dbReference type="EMBL" id="TCP29392.1"/>
    </source>
</evidence>
<dbReference type="EMBL" id="SLXK01000010">
    <property type="protein sequence ID" value="TCP29392.1"/>
    <property type="molecule type" value="Genomic_DNA"/>
</dbReference>
<comment type="caution">
    <text evidence="2">The sequence shown here is derived from an EMBL/GenBank/DDBJ whole genome shotgun (WGS) entry which is preliminary data.</text>
</comment>
<dbReference type="InterPro" id="IPR034660">
    <property type="entry name" value="DinB/YfiT-like"/>
</dbReference>
<protein>
    <submittedName>
        <fullName evidence="2">Putative damage-inducible protein DinB</fullName>
    </submittedName>
</protein>
<dbReference type="Pfam" id="PF12867">
    <property type="entry name" value="DinB_2"/>
    <property type="match status" value="1"/>
</dbReference>
<evidence type="ECO:0000259" key="1">
    <source>
        <dbReference type="Pfam" id="PF12867"/>
    </source>
</evidence>
<feature type="domain" description="DinB-like" evidence="1">
    <location>
        <begin position="11"/>
        <end position="142"/>
    </location>
</feature>